<dbReference type="InterPro" id="IPR013108">
    <property type="entry name" value="Amidohydro_3"/>
</dbReference>
<dbReference type="Gene3D" id="3.10.310.70">
    <property type="match status" value="1"/>
</dbReference>
<evidence type="ECO:0000313" key="2">
    <source>
        <dbReference type="EMBL" id="GAA3692777.1"/>
    </source>
</evidence>
<dbReference type="Proteomes" id="UP001500752">
    <property type="component" value="Unassembled WGS sequence"/>
</dbReference>
<dbReference type="PANTHER" id="PTHR22642">
    <property type="entry name" value="IMIDAZOLONEPROPIONASE"/>
    <property type="match status" value="1"/>
</dbReference>
<dbReference type="Gene3D" id="2.30.40.10">
    <property type="entry name" value="Urease, subunit C, domain 1"/>
    <property type="match status" value="1"/>
</dbReference>
<dbReference type="SUPFAM" id="SSF51556">
    <property type="entry name" value="Metallo-dependent hydrolases"/>
    <property type="match status" value="1"/>
</dbReference>
<dbReference type="Pfam" id="PF07969">
    <property type="entry name" value="Amidohydro_3"/>
    <property type="match status" value="1"/>
</dbReference>
<proteinExistence type="predicted"/>
<feature type="domain" description="Amidohydrolase 3" evidence="1">
    <location>
        <begin position="47"/>
        <end position="538"/>
    </location>
</feature>
<evidence type="ECO:0000313" key="3">
    <source>
        <dbReference type="Proteomes" id="UP001500752"/>
    </source>
</evidence>
<protein>
    <submittedName>
        <fullName evidence="2">Amidohydrolase</fullName>
    </submittedName>
</protein>
<dbReference type="PANTHER" id="PTHR22642:SF20">
    <property type="entry name" value="AMIDOHYDROLASE 3 DOMAIN-CONTAINING PROTEIN"/>
    <property type="match status" value="1"/>
</dbReference>
<reference evidence="3" key="1">
    <citation type="journal article" date="2019" name="Int. J. Syst. Evol. Microbiol.">
        <title>The Global Catalogue of Microorganisms (GCM) 10K type strain sequencing project: providing services to taxonomists for standard genome sequencing and annotation.</title>
        <authorList>
            <consortium name="The Broad Institute Genomics Platform"/>
            <consortium name="The Broad Institute Genome Sequencing Center for Infectious Disease"/>
            <person name="Wu L."/>
            <person name="Ma J."/>
        </authorList>
    </citation>
    <scope>NUCLEOTIDE SEQUENCE [LARGE SCALE GENOMIC DNA]</scope>
    <source>
        <strain evidence="3">JCM 30742</strain>
    </source>
</reference>
<comment type="caution">
    <text evidence="2">The sequence shown here is derived from an EMBL/GenBank/DDBJ whole genome shotgun (WGS) entry which is preliminary data.</text>
</comment>
<sequence length="543" mass="58333">MTTQLYTNARIFTADTRRWAEAMLVQDERILYVGDSGTARRLCPEAEAIDLAGRLVVPGFVDGHAHVIGTGEALGQVDLWGAGSVEQIQQRIKERDTERPDSPRVLATGWLHGAIPDGVPHADMLDAVVPDKPVYAFAYDFHSVWVNTAALAELGITDDTPNPHGGTIKRDSGGHATGYIDENAFYDIVLPFLDSRVGENEHEASLAAVQRAYREAGVTTACDMGFNETDLETFKRAEKEGTLTSRLIAYWRVNNTASAGDNLAQVQRAAELALEHSSPFLRVVGIKVIIDGTIDGCTAVLGAPYADGTNADPIWGLEELAPVVAAADAAGLKVAMHAIGDEAVRIAINAVEHAVVANGPRERRHRIEHLELVDRADVDRLASLGITASMQPVHADPAIGGNWREKLDDDRVERGFPWPWMTDAGARLAFGTDSPTSPHAPLPNMYVATTRSSALDANAGTNLPDFALPLAQSLEHATRDSAWACGAEHEIGRLAAGLYADFLVLDTDVLAAEANGADPAVLLDTQVLRTVVGGRAVYEKDRT</sequence>
<keyword evidence="3" id="KW-1185">Reference proteome</keyword>
<gene>
    <name evidence="2" type="ORF">GCM10023081_32710</name>
</gene>
<dbReference type="EMBL" id="BAABEO010000023">
    <property type="protein sequence ID" value="GAA3692777.1"/>
    <property type="molecule type" value="Genomic_DNA"/>
</dbReference>
<dbReference type="InterPro" id="IPR032466">
    <property type="entry name" value="Metal_Hydrolase"/>
</dbReference>
<organism evidence="2 3">
    <name type="scientific">Arthrobacter ginkgonis</name>
    <dbReference type="NCBI Taxonomy" id="1630594"/>
    <lineage>
        <taxon>Bacteria</taxon>
        <taxon>Bacillati</taxon>
        <taxon>Actinomycetota</taxon>
        <taxon>Actinomycetes</taxon>
        <taxon>Micrococcales</taxon>
        <taxon>Micrococcaceae</taxon>
        <taxon>Arthrobacter</taxon>
    </lineage>
</organism>
<dbReference type="Gene3D" id="3.20.20.140">
    <property type="entry name" value="Metal-dependent hydrolases"/>
    <property type="match status" value="1"/>
</dbReference>
<dbReference type="SUPFAM" id="SSF51338">
    <property type="entry name" value="Composite domain of metallo-dependent hydrolases"/>
    <property type="match status" value="1"/>
</dbReference>
<dbReference type="RefSeq" id="WP_345152417.1">
    <property type="nucleotide sequence ID" value="NZ_BAABEO010000023.1"/>
</dbReference>
<accession>A0ABP7CPL6</accession>
<name>A0ABP7CPL6_9MICC</name>
<evidence type="ECO:0000259" key="1">
    <source>
        <dbReference type="Pfam" id="PF07969"/>
    </source>
</evidence>
<dbReference type="InterPro" id="IPR033932">
    <property type="entry name" value="YtcJ-like"/>
</dbReference>
<dbReference type="InterPro" id="IPR011059">
    <property type="entry name" value="Metal-dep_hydrolase_composite"/>
</dbReference>
<dbReference type="CDD" id="cd01300">
    <property type="entry name" value="YtcJ_like"/>
    <property type="match status" value="1"/>
</dbReference>